<evidence type="ECO:0000256" key="1">
    <source>
        <dbReference type="SAM" id="Phobius"/>
    </source>
</evidence>
<gene>
    <name evidence="2" type="ORF">DGAL_LOCUS3739</name>
</gene>
<dbReference type="EMBL" id="CAKKLH010000057">
    <property type="protein sequence ID" value="CAH0101408.1"/>
    <property type="molecule type" value="Genomic_DNA"/>
</dbReference>
<keyword evidence="3" id="KW-1185">Reference proteome</keyword>
<name>A0A8J2RI00_9CRUS</name>
<evidence type="ECO:0000313" key="3">
    <source>
        <dbReference type="Proteomes" id="UP000789390"/>
    </source>
</evidence>
<feature type="transmembrane region" description="Helical" evidence="1">
    <location>
        <begin position="68"/>
        <end position="91"/>
    </location>
</feature>
<keyword evidence="1" id="KW-0472">Membrane</keyword>
<evidence type="ECO:0000313" key="2">
    <source>
        <dbReference type="EMBL" id="CAH0101408.1"/>
    </source>
</evidence>
<sequence>MVKRKLSSGNLLPHRSKPFDHGITAILLIVFSSFGLVLGGTMTGMSFGYEKREGFTSVAEGLNFQCDIAGIIMLATSGIGMIVAFVLITVFGVCSQPEWSTCDISPAVPSVSHGVEIAVDGNSSTSGARRNY</sequence>
<accession>A0A8J2RI00</accession>
<keyword evidence="1" id="KW-1133">Transmembrane helix</keyword>
<dbReference type="Proteomes" id="UP000789390">
    <property type="component" value="Unassembled WGS sequence"/>
</dbReference>
<dbReference type="OrthoDB" id="6348970at2759"/>
<protein>
    <submittedName>
        <fullName evidence="2">Uncharacterized protein</fullName>
    </submittedName>
</protein>
<feature type="transmembrane region" description="Helical" evidence="1">
    <location>
        <begin position="21"/>
        <end position="48"/>
    </location>
</feature>
<keyword evidence="1" id="KW-0812">Transmembrane</keyword>
<reference evidence="2" key="1">
    <citation type="submission" date="2021-11" db="EMBL/GenBank/DDBJ databases">
        <authorList>
            <person name="Schell T."/>
        </authorList>
    </citation>
    <scope>NUCLEOTIDE SEQUENCE</scope>
    <source>
        <strain evidence="2">M5</strain>
    </source>
</reference>
<proteinExistence type="predicted"/>
<organism evidence="2 3">
    <name type="scientific">Daphnia galeata</name>
    <dbReference type="NCBI Taxonomy" id="27404"/>
    <lineage>
        <taxon>Eukaryota</taxon>
        <taxon>Metazoa</taxon>
        <taxon>Ecdysozoa</taxon>
        <taxon>Arthropoda</taxon>
        <taxon>Crustacea</taxon>
        <taxon>Branchiopoda</taxon>
        <taxon>Diplostraca</taxon>
        <taxon>Cladocera</taxon>
        <taxon>Anomopoda</taxon>
        <taxon>Daphniidae</taxon>
        <taxon>Daphnia</taxon>
    </lineage>
</organism>
<dbReference type="AlphaFoldDB" id="A0A8J2RI00"/>
<comment type="caution">
    <text evidence="2">The sequence shown here is derived from an EMBL/GenBank/DDBJ whole genome shotgun (WGS) entry which is preliminary data.</text>
</comment>